<accession>A0A086T514</accession>
<gene>
    <name evidence="2" type="ORF">ACRE_047590</name>
</gene>
<evidence type="ECO:0000313" key="2">
    <source>
        <dbReference type="EMBL" id="KFH44446.1"/>
    </source>
</evidence>
<proteinExistence type="predicted"/>
<comment type="caution">
    <text evidence="2">The sequence shown here is derived from an EMBL/GenBank/DDBJ whole genome shotgun (WGS) entry which is preliminary data.</text>
</comment>
<evidence type="ECO:0000313" key="3">
    <source>
        <dbReference type="Proteomes" id="UP000029964"/>
    </source>
</evidence>
<reference evidence="3" key="1">
    <citation type="journal article" date="2014" name="Genome Announc.">
        <title>Genome sequence and annotation of Acremonium chrysogenum, producer of the beta-lactam antibiotic cephalosporin C.</title>
        <authorList>
            <person name="Terfehr D."/>
            <person name="Dahlmann T.A."/>
            <person name="Specht T."/>
            <person name="Zadra I."/>
            <person name="Kuernsteiner H."/>
            <person name="Kueck U."/>
        </authorList>
    </citation>
    <scope>NUCLEOTIDE SEQUENCE [LARGE SCALE GENOMIC DNA]</scope>
    <source>
        <strain evidence="3">ATCC 11550 / CBS 779.69 / DSM 880 / IAM 14645 / JCM 23072 / IMI 49137</strain>
    </source>
</reference>
<keyword evidence="1" id="KW-0732">Signal</keyword>
<sequence length="73" mass="7506">MKYILIFTILGFSITGGSAQYNGWPGNPCETVGASCDPIIESFCAGPNDAAVNLPCGPNGMVGVGCCWHAPVN</sequence>
<protein>
    <submittedName>
        <fullName evidence="2">Uncharacterized protein</fullName>
    </submittedName>
</protein>
<dbReference type="HOGENOM" id="CLU_2704242_0_0_1"/>
<organism evidence="2 3">
    <name type="scientific">Hapsidospora chrysogenum (strain ATCC 11550 / CBS 779.69 / DSM 880 / IAM 14645 / JCM 23072 / IMI 49137)</name>
    <name type="common">Acremonium chrysogenum</name>
    <dbReference type="NCBI Taxonomy" id="857340"/>
    <lineage>
        <taxon>Eukaryota</taxon>
        <taxon>Fungi</taxon>
        <taxon>Dikarya</taxon>
        <taxon>Ascomycota</taxon>
        <taxon>Pezizomycotina</taxon>
        <taxon>Sordariomycetes</taxon>
        <taxon>Hypocreomycetidae</taxon>
        <taxon>Hypocreales</taxon>
        <taxon>Bionectriaceae</taxon>
        <taxon>Hapsidospora</taxon>
    </lineage>
</organism>
<dbReference type="AlphaFoldDB" id="A0A086T514"/>
<feature type="chain" id="PRO_5001815292" evidence="1">
    <location>
        <begin position="20"/>
        <end position="73"/>
    </location>
</feature>
<name>A0A086T514_HAPC1</name>
<dbReference type="OrthoDB" id="4903289at2759"/>
<dbReference type="Proteomes" id="UP000029964">
    <property type="component" value="Unassembled WGS sequence"/>
</dbReference>
<feature type="signal peptide" evidence="1">
    <location>
        <begin position="1"/>
        <end position="19"/>
    </location>
</feature>
<evidence type="ECO:0000256" key="1">
    <source>
        <dbReference type="SAM" id="SignalP"/>
    </source>
</evidence>
<keyword evidence="3" id="KW-1185">Reference proteome</keyword>
<dbReference type="EMBL" id="JPKY01000048">
    <property type="protein sequence ID" value="KFH44446.1"/>
    <property type="molecule type" value="Genomic_DNA"/>
</dbReference>